<dbReference type="EMBL" id="CP103300">
    <property type="protein sequence ID" value="UYM17054.1"/>
    <property type="molecule type" value="Genomic_DNA"/>
</dbReference>
<proteinExistence type="predicted"/>
<dbReference type="Pfam" id="PF13639">
    <property type="entry name" value="zf-RING_2"/>
    <property type="match status" value="1"/>
</dbReference>
<dbReference type="SMART" id="SM00184">
    <property type="entry name" value="RING"/>
    <property type="match status" value="1"/>
</dbReference>
<reference evidence="2" key="1">
    <citation type="submission" date="2022-10" db="EMBL/GenBank/DDBJ databases">
        <title>Completed Genome Sequence of two octocoral isolated bacterium, Endozoicomonas euniceicola EF212T and Endozoicomonas gorgoniicola PS125T.</title>
        <authorList>
            <person name="Chiou Y.-J."/>
            <person name="Chen Y.-H."/>
        </authorList>
    </citation>
    <scope>NUCLEOTIDE SEQUENCE</scope>
    <source>
        <strain evidence="2">EF212</strain>
    </source>
</reference>
<dbReference type="PROSITE" id="PS50089">
    <property type="entry name" value="ZF_RING_2"/>
    <property type="match status" value="1"/>
</dbReference>
<evidence type="ECO:0000313" key="2">
    <source>
        <dbReference type="EMBL" id="UYM17054.1"/>
    </source>
</evidence>
<organism evidence="2 3">
    <name type="scientific">Endozoicomonas euniceicola</name>
    <dbReference type="NCBI Taxonomy" id="1234143"/>
    <lineage>
        <taxon>Bacteria</taxon>
        <taxon>Pseudomonadati</taxon>
        <taxon>Pseudomonadota</taxon>
        <taxon>Gammaproteobacteria</taxon>
        <taxon>Oceanospirillales</taxon>
        <taxon>Endozoicomonadaceae</taxon>
        <taxon>Endozoicomonas</taxon>
    </lineage>
</organism>
<keyword evidence="3" id="KW-1185">Reference proteome</keyword>
<dbReference type="Proteomes" id="UP001163255">
    <property type="component" value="Chromosome"/>
</dbReference>
<dbReference type="InterPro" id="IPR001841">
    <property type="entry name" value="Znf_RING"/>
</dbReference>
<protein>
    <submittedName>
        <fullName evidence="2">RING finger protein</fullName>
    </submittedName>
</protein>
<gene>
    <name evidence="2" type="ORF">NX720_03755</name>
</gene>
<name>A0ABY6GWB1_9GAMM</name>
<dbReference type="InterPro" id="IPR013083">
    <property type="entry name" value="Znf_RING/FYVE/PHD"/>
</dbReference>
<evidence type="ECO:0000259" key="1">
    <source>
        <dbReference type="PROSITE" id="PS50089"/>
    </source>
</evidence>
<dbReference type="Gene3D" id="3.30.40.10">
    <property type="entry name" value="Zinc/RING finger domain, C3HC4 (zinc finger)"/>
    <property type="match status" value="1"/>
</dbReference>
<accession>A0ABY6GWB1</accession>
<dbReference type="RefSeq" id="WP_262599493.1">
    <property type="nucleotide sequence ID" value="NZ_CP103300.1"/>
</dbReference>
<sequence>MDIKCGICLSSGNNMQEPVTLPCHKTHVFCGRCITRWFEVKRNCPICQAYTPSHDSRPLYQRVVNKVAEVGLGAVAAAGLTACIAGVNAIDAVSGVSTVYMGTLD</sequence>
<feature type="domain" description="RING-type" evidence="1">
    <location>
        <begin position="5"/>
        <end position="48"/>
    </location>
</feature>
<evidence type="ECO:0000313" key="3">
    <source>
        <dbReference type="Proteomes" id="UP001163255"/>
    </source>
</evidence>
<dbReference type="SUPFAM" id="SSF57850">
    <property type="entry name" value="RING/U-box"/>
    <property type="match status" value="1"/>
</dbReference>